<comment type="caution">
    <text evidence="1">The sequence shown here is derived from an EMBL/GenBank/DDBJ whole genome shotgun (WGS) entry which is preliminary data.</text>
</comment>
<proteinExistence type="predicted"/>
<keyword evidence="2" id="KW-1185">Reference proteome</keyword>
<dbReference type="Proteomes" id="UP001055167">
    <property type="component" value="Unassembled WGS sequence"/>
</dbReference>
<gene>
    <name evidence="1" type="ORF">OPKNFCMD_2569</name>
</gene>
<evidence type="ECO:0000313" key="1">
    <source>
        <dbReference type="EMBL" id="GJD49834.1"/>
    </source>
</evidence>
<reference evidence="1" key="1">
    <citation type="journal article" date="2021" name="Front. Microbiol.">
        <title>Comprehensive Comparative Genomics and Phenotyping of Methylobacterium Species.</title>
        <authorList>
            <person name="Alessa O."/>
            <person name="Ogura Y."/>
            <person name="Fujitani Y."/>
            <person name="Takami H."/>
            <person name="Hayashi T."/>
            <person name="Sahin N."/>
            <person name="Tani A."/>
        </authorList>
    </citation>
    <scope>NUCLEOTIDE SEQUENCE</scope>
    <source>
        <strain evidence="1">KCTC 52305</strain>
    </source>
</reference>
<organism evidence="1 2">
    <name type="scientific">Methylobacterium crusticola</name>
    <dbReference type="NCBI Taxonomy" id="1697972"/>
    <lineage>
        <taxon>Bacteria</taxon>
        <taxon>Pseudomonadati</taxon>
        <taxon>Pseudomonadota</taxon>
        <taxon>Alphaproteobacteria</taxon>
        <taxon>Hyphomicrobiales</taxon>
        <taxon>Methylobacteriaceae</taxon>
        <taxon>Methylobacterium</taxon>
    </lineage>
</organism>
<name>A0ABQ4QYT8_9HYPH</name>
<dbReference type="RefSeq" id="WP_128564051.1">
    <property type="nucleotide sequence ID" value="NZ_BPQH01000007.1"/>
</dbReference>
<evidence type="ECO:0008006" key="3">
    <source>
        <dbReference type="Google" id="ProtNLM"/>
    </source>
</evidence>
<dbReference type="InterPro" id="IPR038695">
    <property type="entry name" value="Saro_0823-like_sf"/>
</dbReference>
<accession>A0ABQ4QYT8</accession>
<dbReference type="InterPro" id="IPR003795">
    <property type="entry name" value="DUF192"/>
</dbReference>
<dbReference type="EMBL" id="BPQH01000007">
    <property type="protein sequence ID" value="GJD49834.1"/>
    <property type="molecule type" value="Genomic_DNA"/>
</dbReference>
<sequence>MSHRSARPVAAPARGLRAALVSSLLLILCVLPAAAGGPFEPLAIASRNGRHAFQVEVMRDDASRAQGLMFRRTMAPDRGMLFDFERVEPVSMWMKNTYLPLDMLFIRADGTVARIAADTEPLSTRTILSGEPVLGVLELNAGTAARLGLHAGDRVEHPLFRGR</sequence>
<dbReference type="Gene3D" id="2.60.120.1140">
    <property type="entry name" value="Protein of unknown function DUF192"/>
    <property type="match status" value="1"/>
</dbReference>
<evidence type="ECO:0000313" key="2">
    <source>
        <dbReference type="Proteomes" id="UP001055167"/>
    </source>
</evidence>
<dbReference type="PANTHER" id="PTHR37953:SF1">
    <property type="entry name" value="UPF0127 PROTEIN MJ1496"/>
    <property type="match status" value="1"/>
</dbReference>
<reference evidence="1" key="2">
    <citation type="submission" date="2021-08" db="EMBL/GenBank/DDBJ databases">
        <authorList>
            <person name="Tani A."/>
            <person name="Ola A."/>
            <person name="Ogura Y."/>
            <person name="Katsura K."/>
            <person name="Hayashi T."/>
        </authorList>
    </citation>
    <scope>NUCLEOTIDE SEQUENCE</scope>
    <source>
        <strain evidence="1">KCTC 52305</strain>
    </source>
</reference>
<dbReference type="PANTHER" id="PTHR37953">
    <property type="entry name" value="UPF0127 PROTEIN MJ1496"/>
    <property type="match status" value="1"/>
</dbReference>
<dbReference type="Pfam" id="PF02643">
    <property type="entry name" value="DUF192"/>
    <property type="match status" value="1"/>
</dbReference>
<protein>
    <recommendedName>
        <fullName evidence="3">DUF192 domain-containing protein</fullName>
    </recommendedName>
</protein>